<keyword evidence="4 8" id="KW-0276">Fatty acid metabolism</keyword>
<sequence>MILGVGIDLVEHDRFCAVLERHGRRFLSKVFTARELAEGEAAQRGAQGWAARFAAKEAVFKALGFPGFMAWHEIELLRQARPFPEVVLGERYDAYATRRGPWRFHLSITHSRTASAAVAIWEGLPPPDDE</sequence>
<keyword evidence="5 8" id="KW-0460">Magnesium</keyword>
<evidence type="ECO:0000256" key="7">
    <source>
        <dbReference type="ARBA" id="ARBA00023160"/>
    </source>
</evidence>
<evidence type="ECO:0000256" key="2">
    <source>
        <dbReference type="ARBA" id="ARBA00022679"/>
    </source>
</evidence>
<evidence type="ECO:0000256" key="4">
    <source>
        <dbReference type="ARBA" id="ARBA00022832"/>
    </source>
</evidence>
<keyword evidence="7 8" id="KW-0275">Fatty acid biosynthesis</keyword>
<organism evidence="10 11">
    <name type="scientific">Candidatus Ozemobacter sibiricus</name>
    <dbReference type="NCBI Taxonomy" id="2268124"/>
    <lineage>
        <taxon>Bacteria</taxon>
        <taxon>Candidatus Ozemobacteria</taxon>
        <taxon>Candidatus Ozemobacterales</taxon>
        <taxon>Candidatus Ozemobacteraceae</taxon>
        <taxon>Candidatus Ozemobacter</taxon>
    </lineage>
</organism>
<evidence type="ECO:0000256" key="8">
    <source>
        <dbReference type="HAMAP-Rule" id="MF_00101"/>
    </source>
</evidence>
<dbReference type="InterPro" id="IPR037143">
    <property type="entry name" value="4-PPantetheinyl_Trfase_dom_sf"/>
</dbReference>
<dbReference type="HAMAP" id="MF_00101">
    <property type="entry name" value="AcpS"/>
    <property type="match status" value="1"/>
</dbReference>
<evidence type="ECO:0000256" key="5">
    <source>
        <dbReference type="ARBA" id="ARBA00022842"/>
    </source>
</evidence>
<comment type="function">
    <text evidence="8">Transfers the 4'-phosphopantetheine moiety from coenzyme A to a Ser of acyl-carrier-protein.</text>
</comment>
<reference evidence="10 11" key="1">
    <citation type="submission" date="2018-05" db="EMBL/GenBank/DDBJ databases">
        <title>A metagenomic window into the 2 km-deep terrestrial subsurface aquifer revealed taxonomically and functionally diverse microbial community comprising novel uncultured bacterial lineages.</title>
        <authorList>
            <person name="Kadnikov V.V."/>
            <person name="Mardanov A.V."/>
            <person name="Beletsky A.V."/>
            <person name="Banks D."/>
            <person name="Pimenov N.V."/>
            <person name="Frank Y.A."/>
            <person name="Karnachuk O.V."/>
            <person name="Ravin N.V."/>
        </authorList>
    </citation>
    <scope>NUCLEOTIDE SEQUENCE [LARGE SCALE GENOMIC DNA]</scope>
    <source>
        <strain evidence="10">BY5</strain>
    </source>
</reference>
<dbReference type="InterPro" id="IPR004568">
    <property type="entry name" value="Ppantetheine-prot_Trfase_dom"/>
</dbReference>
<evidence type="ECO:0000256" key="6">
    <source>
        <dbReference type="ARBA" id="ARBA00023098"/>
    </source>
</evidence>
<keyword evidence="8" id="KW-0963">Cytoplasm</keyword>
<name>A0A367ZNC1_9BACT</name>
<dbReference type="GO" id="GO:0005737">
    <property type="term" value="C:cytoplasm"/>
    <property type="evidence" value="ECO:0007669"/>
    <property type="project" value="UniProtKB-SubCell"/>
</dbReference>
<evidence type="ECO:0000313" key="11">
    <source>
        <dbReference type="Proteomes" id="UP000252355"/>
    </source>
</evidence>
<dbReference type="GO" id="GO:0008897">
    <property type="term" value="F:holo-[acyl-carrier-protein] synthase activity"/>
    <property type="evidence" value="ECO:0007669"/>
    <property type="project" value="UniProtKB-UniRule"/>
</dbReference>
<dbReference type="SUPFAM" id="SSF56214">
    <property type="entry name" value="4'-phosphopantetheinyl transferase"/>
    <property type="match status" value="1"/>
</dbReference>
<comment type="catalytic activity">
    <reaction evidence="8">
        <text>apo-[ACP] + CoA = holo-[ACP] + adenosine 3',5'-bisphosphate + H(+)</text>
        <dbReference type="Rhea" id="RHEA:12068"/>
        <dbReference type="Rhea" id="RHEA-COMP:9685"/>
        <dbReference type="Rhea" id="RHEA-COMP:9690"/>
        <dbReference type="ChEBI" id="CHEBI:15378"/>
        <dbReference type="ChEBI" id="CHEBI:29999"/>
        <dbReference type="ChEBI" id="CHEBI:57287"/>
        <dbReference type="ChEBI" id="CHEBI:58343"/>
        <dbReference type="ChEBI" id="CHEBI:64479"/>
        <dbReference type="EC" id="2.7.8.7"/>
    </reaction>
</comment>
<protein>
    <recommendedName>
        <fullName evidence="8">Holo-[acyl-carrier-protein] synthase</fullName>
        <shortName evidence="8">Holo-ACP synthase</shortName>
        <ecNumber evidence="8">2.7.8.7</ecNumber>
    </recommendedName>
    <alternativeName>
        <fullName evidence="8">4'-phosphopantetheinyl transferase AcpS</fullName>
    </alternativeName>
</protein>
<evidence type="ECO:0000313" key="10">
    <source>
        <dbReference type="EMBL" id="RCK78872.1"/>
    </source>
</evidence>
<dbReference type="AlphaFoldDB" id="A0A367ZNC1"/>
<dbReference type="InterPro" id="IPR002582">
    <property type="entry name" value="ACPS"/>
</dbReference>
<dbReference type="EC" id="2.7.8.7" evidence="8"/>
<comment type="subcellular location">
    <subcellularLocation>
        <location evidence="8">Cytoplasm</location>
    </subcellularLocation>
</comment>
<keyword evidence="6 8" id="KW-0443">Lipid metabolism</keyword>
<feature type="binding site" evidence="8">
    <location>
        <position position="57"/>
    </location>
    <ligand>
        <name>Mg(2+)</name>
        <dbReference type="ChEBI" id="CHEBI:18420"/>
    </ligand>
</feature>
<dbReference type="NCBIfam" id="TIGR00556">
    <property type="entry name" value="pantethn_trn"/>
    <property type="match status" value="1"/>
</dbReference>
<keyword evidence="1 8" id="KW-0444">Lipid biosynthesis</keyword>
<comment type="similarity">
    <text evidence="8">Belongs to the P-Pant transferase superfamily. AcpS family.</text>
</comment>
<dbReference type="EMBL" id="QOQW01000018">
    <property type="protein sequence ID" value="RCK78872.1"/>
    <property type="molecule type" value="Genomic_DNA"/>
</dbReference>
<dbReference type="InterPro" id="IPR008278">
    <property type="entry name" value="4-PPantetheinyl_Trfase_dom"/>
</dbReference>
<keyword evidence="2 8" id="KW-0808">Transferase</keyword>
<accession>A0A367ZNC1</accession>
<evidence type="ECO:0000256" key="1">
    <source>
        <dbReference type="ARBA" id="ARBA00022516"/>
    </source>
</evidence>
<dbReference type="GO" id="GO:0000287">
    <property type="term" value="F:magnesium ion binding"/>
    <property type="evidence" value="ECO:0007669"/>
    <property type="project" value="UniProtKB-UniRule"/>
</dbReference>
<dbReference type="Pfam" id="PF01648">
    <property type="entry name" value="ACPS"/>
    <property type="match status" value="1"/>
</dbReference>
<proteinExistence type="inferred from homology"/>
<feature type="binding site" evidence="8">
    <location>
        <position position="8"/>
    </location>
    <ligand>
        <name>Mg(2+)</name>
        <dbReference type="ChEBI" id="CHEBI:18420"/>
    </ligand>
</feature>
<gene>
    <name evidence="8" type="primary">acpS</name>
    <name evidence="10" type="ORF">OZSIB_1022</name>
</gene>
<evidence type="ECO:0000259" key="9">
    <source>
        <dbReference type="Pfam" id="PF01648"/>
    </source>
</evidence>
<dbReference type="Gene3D" id="3.90.470.20">
    <property type="entry name" value="4'-phosphopantetheinyl transferase domain"/>
    <property type="match status" value="1"/>
</dbReference>
<keyword evidence="3 8" id="KW-0479">Metal-binding</keyword>
<dbReference type="Proteomes" id="UP000252355">
    <property type="component" value="Unassembled WGS sequence"/>
</dbReference>
<feature type="domain" description="4'-phosphopantetheinyl transferase" evidence="9">
    <location>
        <begin position="4"/>
        <end position="96"/>
    </location>
</feature>
<dbReference type="GO" id="GO:0006633">
    <property type="term" value="P:fatty acid biosynthetic process"/>
    <property type="evidence" value="ECO:0007669"/>
    <property type="project" value="UniProtKB-UniRule"/>
</dbReference>
<evidence type="ECO:0000256" key="3">
    <source>
        <dbReference type="ARBA" id="ARBA00022723"/>
    </source>
</evidence>
<comment type="caution">
    <text evidence="10">The sequence shown here is derived from an EMBL/GenBank/DDBJ whole genome shotgun (WGS) entry which is preliminary data.</text>
</comment>
<comment type="cofactor">
    <cofactor evidence="8">
        <name>Mg(2+)</name>
        <dbReference type="ChEBI" id="CHEBI:18420"/>
    </cofactor>
</comment>